<dbReference type="Gene3D" id="3.10.10.10">
    <property type="entry name" value="HIV Type 1 Reverse Transcriptase, subunit A, domain 1"/>
    <property type="match status" value="1"/>
</dbReference>
<dbReference type="FunFam" id="3.30.70.270:FF:000003">
    <property type="entry name" value="Transposon Ty3-G Gag-Pol polyprotein"/>
    <property type="match status" value="1"/>
</dbReference>
<feature type="domain" description="Reverse transcriptase RNase H-like" evidence="8">
    <location>
        <begin position="400"/>
        <end position="508"/>
    </location>
</feature>
<dbReference type="Gene3D" id="1.10.340.70">
    <property type="match status" value="1"/>
</dbReference>
<dbReference type="Pfam" id="PF00078">
    <property type="entry name" value="RVT_1"/>
    <property type="match status" value="1"/>
</dbReference>
<evidence type="ECO:0000256" key="2">
    <source>
        <dbReference type="ARBA" id="ARBA00022695"/>
    </source>
</evidence>
<gene>
    <name evidence="10" type="ORF">O181_011778</name>
</gene>
<evidence type="ECO:0008006" key="12">
    <source>
        <dbReference type="Google" id="ProtNLM"/>
    </source>
</evidence>
<keyword evidence="3" id="KW-0540">Nuclease</keyword>
<evidence type="ECO:0000256" key="6">
    <source>
        <dbReference type="ARBA" id="ARBA00022918"/>
    </source>
</evidence>
<evidence type="ECO:0000259" key="8">
    <source>
        <dbReference type="Pfam" id="PF17917"/>
    </source>
</evidence>
<dbReference type="InterPro" id="IPR050951">
    <property type="entry name" value="Retrovirus_Pol_polyprotein"/>
</dbReference>
<dbReference type="InterPro" id="IPR041588">
    <property type="entry name" value="Integrase_H2C2"/>
</dbReference>
<dbReference type="PANTHER" id="PTHR37984:SF5">
    <property type="entry name" value="PROTEIN NYNRIN-LIKE"/>
    <property type="match status" value="1"/>
</dbReference>
<dbReference type="Gene3D" id="3.30.70.270">
    <property type="match status" value="1"/>
</dbReference>
<organism evidence="10 11">
    <name type="scientific">Austropuccinia psidii MF-1</name>
    <dbReference type="NCBI Taxonomy" id="1389203"/>
    <lineage>
        <taxon>Eukaryota</taxon>
        <taxon>Fungi</taxon>
        <taxon>Dikarya</taxon>
        <taxon>Basidiomycota</taxon>
        <taxon>Pucciniomycotina</taxon>
        <taxon>Pucciniomycetes</taxon>
        <taxon>Pucciniales</taxon>
        <taxon>Sphaerophragmiaceae</taxon>
        <taxon>Austropuccinia</taxon>
    </lineage>
</organism>
<dbReference type="GO" id="GO:0004519">
    <property type="term" value="F:endonuclease activity"/>
    <property type="evidence" value="ECO:0007669"/>
    <property type="project" value="UniProtKB-KW"/>
</dbReference>
<dbReference type="OrthoDB" id="2595244at2759"/>
<dbReference type="CDD" id="cd01647">
    <property type="entry name" value="RT_LTR"/>
    <property type="match status" value="1"/>
</dbReference>
<dbReference type="InterPro" id="IPR043128">
    <property type="entry name" value="Rev_trsase/Diguanyl_cyclase"/>
</dbReference>
<evidence type="ECO:0000256" key="3">
    <source>
        <dbReference type="ARBA" id="ARBA00022722"/>
    </source>
</evidence>
<dbReference type="EMBL" id="AVOT02002955">
    <property type="protein sequence ID" value="MBW0472063.1"/>
    <property type="molecule type" value="Genomic_DNA"/>
</dbReference>
<dbReference type="Pfam" id="PF17921">
    <property type="entry name" value="Integrase_H2C2"/>
    <property type="match status" value="1"/>
</dbReference>
<sequence>KELQKCFMKDDFHWENYEEIILPHRTGNIRLNTELVVLDDAHIQGFLLGTDYQSMYGMDIYNSKNRHITIGTKKEKKFLLDIYQISAQDPLEELLNEFREGQFSATLTSKQKLSFLKMLRKNRAEFAIGEEPLGKIRGHDIDLYMDVQRPYPPLLRRPPYPTSLETRKEMKKHINELLDMDVIRKIGQNEIVEITTPVLITWHDGKSRLCGNIRAVNDYIKADRYPIPRIYHSLDKLAKAKYITKIDCMKGFHQNGVKLNSKKLLRIIYEYTRTPFGIKTAPAHFQSMMDTIFQEEILEVWMLVYIDDIIIYSETWEDHVQYIDRVLSKCTPINLKISLKKCNFGQQQQLALGHKVSGLTSSWYKLCSKDVVCEITKEKRDAYEKIQHELTNAPVLLLPDFELPFKSYTDAACSQGLGAALHQRQIMDGEQRDGVICYISRHLKASEASYGATLTECLCLVWSLEKLHYYWEGAVFEVHTDCTALKSLLNMKIINRHMLRWEIAILQYRVNMSIISKEDQSHTNADGLRRWPLDNVQNNPAYDPEVAAKIPIYLIGKTDSEGTETPILIISSSQRHNEFFSALIKRYAKHKQCGILLQLFQQKYRTPELESHLEEPWLRDYKDTKFFLIDSLLYHRETHTSALTIVDRDHISLILQECYDCPYMGHMSEDRTKERVASTAWWPKWEEDLSEYINTL</sequence>
<dbReference type="InterPro" id="IPR041373">
    <property type="entry name" value="RT_RNaseH"/>
</dbReference>
<dbReference type="Pfam" id="PF17917">
    <property type="entry name" value="RT_RNaseH"/>
    <property type="match status" value="1"/>
</dbReference>
<protein>
    <recommendedName>
        <fullName evidence="12">Reverse transcriptase domain-containing protein</fullName>
    </recommendedName>
</protein>
<dbReference type="AlphaFoldDB" id="A0A9Q3BVY0"/>
<accession>A0A9Q3BVY0</accession>
<evidence type="ECO:0000256" key="5">
    <source>
        <dbReference type="ARBA" id="ARBA00022801"/>
    </source>
</evidence>
<dbReference type="InterPro" id="IPR043502">
    <property type="entry name" value="DNA/RNA_pol_sf"/>
</dbReference>
<comment type="caution">
    <text evidence="10">The sequence shown here is derived from an EMBL/GenBank/DDBJ whole genome shotgun (WGS) entry which is preliminary data.</text>
</comment>
<proteinExistence type="predicted"/>
<keyword evidence="4" id="KW-0255">Endonuclease</keyword>
<reference evidence="10" key="1">
    <citation type="submission" date="2021-03" db="EMBL/GenBank/DDBJ databases">
        <title>Draft genome sequence of rust myrtle Austropuccinia psidii MF-1, a brazilian biotype.</title>
        <authorList>
            <person name="Quecine M.C."/>
            <person name="Pachon D.M.R."/>
            <person name="Bonatelli M.L."/>
            <person name="Correr F.H."/>
            <person name="Franceschini L.M."/>
            <person name="Leite T.F."/>
            <person name="Margarido G.R.A."/>
            <person name="Almeida C.A."/>
            <person name="Ferrarezi J.A."/>
            <person name="Labate C.A."/>
        </authorList>
    </citation>
    <scope>NUCLEOTIDE SEQUENCE</scope>
    <source>
        <strain evidence="10">MF-1</strain>
    </source>
</reference>
<dbReference type="GO" id="GO:0003964">
    <property type="term" value="F:RNA-directed DNA polymerase activity"/>
    <property type="evidence" value="ECO:0007669"/>
    <property type="project" value="UniProtKB-KW"/>
</dbReference>
<keyword evidence="2" id="KW-0548">Nucleotidyltransferase</keyword>
<dbReference type="PANTHER" id="PTHR37984">
    <property type="entry name" value="PROTEIN CBG26694"/>
    <property type="match status" value="1"/>
</dbReference>
<keyword evidence="11" id="KW-1185">Reference proteome</keyword>
<evidence type="ECO:0000313" key="11">
    <source>
        <dbReference type="Proteomes" id="UP000765509"/>
    </source>
</evidence>
<evidence type="ECO:0000313" key="10">
    <source>
        <dbReference type="EMBL" id="MBW0472063.1"/>
    </source>
</evidence>
<name>A0A9Q3BVY0_9BASI</name>
<dbReference type="SUPFAM" id="SSF56672">
    <property type="entry name" value="DNA/RNA polymerases"/>
    <property type="match status" value="1"/>
</dbReference>
<evidence type="ECO:0000256" key="1">
    <source>
        <dbReference type="ARBA" id="ARBA00022679"/>
    </source>
</evidence>
<evidence type="ECO:0000256" key="4">
    <source>
        <dbReference type="ARBA" id="ARBA00022759"/>
    </source>
</evidence>
<feature type="domain" description="Integrase zinc-binding" evidence="9">
    <location>
        <begin position="646"/>
        <end position="695"/>
    </location>
</feature>
<feature type="domain" description="Reverse transcriptase" evidence="7">
    <location>
        <begin position="205"/>
        <end position="355"/>
    </location>
</feature>
<dbReference type="GO" id="GO:0016787">
    <property type="term" value="F:hydrolase activity"/>
    <property type="evidence" value="ECO:0007669"/>
    <property type="project" value="UniProtKB-KW"/>
</dbReference>
<keyword evidence="6" id="KW-0695">RNA-directed DNA polymerase</keyword>
<dbReference type="Proteomes" id="UP000765509">
    <property type="component" value="Unassembled WGS sequence"/>
</dbReference>
<keyword evidence="1" id="KW-0808">Transferase</keyword>
<dbReference type="InterPro" id="IPR000477">
    <property type="entry name" value="RT_dom"/>
</dbReference>
<evidence type="ECO:0000259" key="9">
    <source>
        <dbReference type="Pfam" id="PF17921"/>
    </source>
</evidence>
<evidence type="ECO:0000259" key="7">
    <source>
        <dbReference type="Pfam" id="PF00078"/>
    </source>
</evidence>
<keyword evidence="5" id="KW-0378">Hydrolase</keyword>
<feature type="non-terminal residue" evidence="10">
    <location>
        <position position="1"/>
    </location>
</feature>